<accession>A0A367JPZ9</accession>
<name>A0A367JPZ9_RHIST</name>
<evidence type="ECO:0000313" key="3">
    <source>
        <dbReference type="Proteomes" id="UP000253551"/>
    </source>
</evidence>
<dbReference type="AlphaFoldDB" id="A0A367JPZ9"/>
<dbReference type="InterPro" id="IPR009057">
    <property type="entry name" value="Homeodomain-like_sf"/>
</dbReference>
<proteinExistence type="predicted"/>
<gene>
    <name evidence="2" type="ORF">CU098_007964</name>
</gene>
<feature type="region of interest" description="Disordered" evidence="1">
    <location>
        <begin position="49"/>
        <end position="72"/>
    </location>
</feature>
<dbReference type="SUPFAM" id="SSF46689">
    <property type="entry name" value="Homeodomain-like"/>
    <property type="match status" value="1"/>
</dbReference>
<dbReference type="EMBL" id="PJQM01002943">
    <property type="protein sequence ID" value="RCH91771.1"/>
    <property type="molecule type" value="Genomic_DNA"/>
</dbReference>
<sequence>MSFQFYQKDGHENAVDEHRREPVLMDVDNEGYPLADTIDFDSYLDFKPSEKPKTSKAPKKEATSSAGPPNYYKKHGDDVKSHFFYLVYETGLTAGKAGQQLGIARRTAYDWLKKDQKKFLERIEPVNHIEIENKAPKKKAGKPALLGEEHKKHLEDKFIDHPSATLDQAMESLTSQFSDLKVSKTTVYNFMTKNALYHSKRLIFIQRKKLTCKHSEKI</sequence>
<dbReference type="Proteomes" id="UP000253551">
    <property type="component" value="Unassembled WGS sequence"/>
</dbReference>
<keyword evidence="3" id="KW-1185">Reference proteome</keyword>
<evidence type="ECO:0000313" key="2">
    <source>
        <dbReference type="EMBL" id="RCH91771.1"/>
    </source>
</evidence>
<reference evidence="2 3" key="1">
    <citation type="journal article" date="2018" name="G3 (Bethesda)">
        <title>Phylogenetic and Phylogenomic Definition of Rhizopus Species.</title>
        <authorList>
            <person name="Gryganskyi A.P."/>
            <person name="Golan J."/>
            <person name="Dolatabadi S."/>
            <person name="Mondo S."/>
            <person name="Robb S."/>
            <person name="Idnurm A."/>
            <person name="Muszewska A."/>
            <person name="Steczkiewicz K."/>
            <person name="Masonjones S."/>
            <person name="Liao H.L."/>
            <person name="Gajdeczka M.T."/>
            <person name="Anike F."/>
            <person name="Vuek A."/>
            <person name="Anishchenko I.M."/>
            <person name="Voigt K."/>
            <person name="de Hoog G.S."/>
            <person name="Smith M.E."/>
            <person name="Heitman J."/>
            <person name="Vilgalys R."/>
            <person name="Stajich J.E."/>
        </authorList>
    </citation>
    <scope>NUCLEOTIDE SEQUENCE [LARGE SCALE GENOMIC DNA]</scope>
    <source>
        <strain evidence="2 3">LSU 92-RS-03</strain>
    </source>
</reference>
<organism evidence="2 3">
    <name type="scientific">Rhizopus stolonifer</name>
    <name type="common">Rhizopus nigricans</name>
    <dbReference type="NCBI Taxonomy" id="4846"/>
    <lineage>
        <taxon>Eukaryota</taxon>
        <taxon>Fungi</taxon>
        <taxon>Fungi incertae sedis</taxon>
        <taxon>Mucoromycota</taxon>
        <taxon>Mucoromycotina</taxon>
        <taxon>Mucoromycetes</taxon>
        <taxon>Mucorales</taxon>
        <taxon>Mucorineae</taxon>
        <taxon>Rhizopodaceae</taxon>
        <taxon>Rhizopus</taxon>
    </lineage>
</organism>
<protein>
    <submittedName>
        <fullName evidence="2">Uncharacterized protein</fullName>
    </submittedName>
</protein>
<evidence type="ECO:0000256" key="1">
    <source>
        <dbReference type="SAM" id="MobiDB-lite"/>
    </source>
</evidence>
<feature type="compositionally biased region" description="Basic and acidic residues" evidence="1">
    <location>
        <begin position="49"/>
        <end position="62"/>
    </location>
</feature>
<dbReference type="OrthoDB" id="2282487at2759"/>
<comment type="caution">
    <text evidence="2">The sequence shown here is derived from an EMBL/GenBank/DDBJ whole genome shotgun (WGS) entry which is preliminary data.</text>
</comment>